<dbReference type="AlphaFoldDB" id="A0A8E2E3A0"/>
<name>A0A8E2E3A0_9PEZI</name>
<evidence type="ECO:0000313" key="2">
    <source>
        <dbReference type="Proteomes" id="UP000250266"/>
    </source>
</evidence>
<keyword evidence="2" id="KW-1185">Reference proteome</keyword>
<protein>
    <submittedName>
        <fullName evidence="1">Uncharacterized protein</fullName>
    </submittedName>
</protein>
<sequence>MLEDSRGRSATFRQEEDRSADVYSEAIGTSSSEMLLIGTWMRDNQQIWTMDRKETQIVSHDLRRVWPPQQRAERAECKAPLDRVRQRRLPGPATRMLPCCHAAMLPCIAEIRMPRSEMRLGDRPRSAASRHTHAPTTAAISAMICAPREDWTLSCQTAKQEKQHGETG</sequence>
<dbReference type="Proteomes" id="UP000250266">
    <property type="component" value="Unassembled WGS sequence"/>
</dbReference>
<accession>A0A8E2E3A0</accession>
<evidence type="ECO:0000313" key="1">
    <source>
        <dbReference type="EMBL" id="OCK76612.1"/>
    </source>
</evidence>
<gene>
    <name evidence="1" type="ORF">K432DRAFT_396287</name>
</gene>
<proteinExistence type="predicted"/>
<reference evidence="1 2" key="1">
    <citation type="journal article" date="2016" name="Nat. Commun.">
        <title>Ectomycorrhizal ecology is imprinted in the genome of the dominant symbiotic fungus Cenococcum geophilum.</title>
        <authorList>
            <consortium name="DOE Joint Genome Institute"/>
            <person name="Peter M."/>
            <person name="Kohler A."/>
            <person name="Ohm R.A."/>
            <person name="Kuo A."/>
            <person name="Krutzmann J."/>
            <person name="Morin E."/>
            <person name="Arend M."/>
            <person name="Barry K.W."/>
            <person name="Binder M."/>
            <person name="Choi C."/>
            <person name="Clum A."/>
            <person name="Copeland A."/>
            <person name="Grisel N."/>
            <person name="Haridas S."/>
            <person name="Kipfer T."/>
            <person name="LaButti K."/>
            <person name="Lindquist E."/>
            <person name="Lipzen A."/>
            <person name="Maire R."/>
            <person name="Meier B."/>
            <person name="Mihaltcheva S."/>
            <person name="Molinier V."/>
            <person name="Murat C."/>
            <person name="Poggeler S."/>
            <person name="Quandt C.A."/>
            <person name="Sperisen C."/>
            <person name="Tritt A."/>
            <person name="Tisserant E."/>
            <person name="Crous P.W."/>
            <person name="Henrissat B."/>
            <person name="Nehls U."/>
            <person name="Egli S."/>
            <person name="Spatafora J.W."/>
            <person name="Grigoriev I.V."/>
            <person name="Martin F.M."/>
        </authorList>
    </citation>
    <scope>NUCLEOTIDE SEQUENCE [LARGE SCALE GENOMIC DNA]</scope>
    <source>
        <strain evidence="1 2">CBS 459.81</strain>
    </source>
</reference>
<dbReference type="EMBL" id="KV745195">
    <property type="protein sequence ID" value="OCK76612.1"/>
    <property type="molecule type" value="Genomic_DNA"/>
</dbReference>
<organism evidence="1 2">
    <name type="scientific">Lepidopterella palustris CBS 459.81</name>
    <dbReference type="NCBI Taxonomy" id="1314670"/>
    <lineage>
        <taxon>Eukaryota</taxon>
        <taxon>Fungi</taxon>
        <taxon>Dikarya</taxon>
        <taxon>Ascomycota</taxon>
        <taxon>Pezizomycotina</taxon>
        <taxon>Dothideomycetes</taxon>
        <taxon>Pleosporomycetidae</taxon>
        <taxon>Mytilinidiales</taxon>
        <taxon>Argynnaceae</taxon>
        <taxon>Lepidopterella</taxon>
    </lineage>
</organism>